<keyword evidence="4" id="KW-1185">Reference proteome</keyword>
<name>A0A2U3AP61_9BACL</name>
<evidence type="ECO:0000313" key="3">
    <source>
        <dbReference type="EMBL" id="PWI26338.1"/>
    </source>
</evidence>
<reference evidence="3 4" key="1">
    <citation type="submission" date="2018-05" db="EMBL/GenBank/DDBJ databases">
        <title>Kurthia sibirica genome sequence.</title>
        <authorList>
            <person name="Maclea K.S."/>
            <person name="Goen A.E."/>
        </authorList>
    </citation>
    <scope>NUCLEOTIDE SEQUENCE [LARGE SCALE GENOMIC DNA]</scope>
    <source>
        <strain evidence="3 4">ATCC 49154</strain>
    </source>
</reference>
<dbReference type="OrthoDB" id="2456377at2"/>
<evidence type="ECO:0000256" key="1">
    <source>
        <dbReference type="SAM" id="Coils"/>
    </source>
</evidence>
<evidence type="ECO:0000259" key="2">
    <source>
        <dbReference type="Pfam" id="PF04545"/>
    </source>
</evidence>
<dbReference type="RefSeq" id="WP_109304942.1">
    <property type="nucleotide sequence ID" value="NZ_BJUF01000040.1"/>
</dbReference>
<dbReference type="NCBIfam" id="TIGR02937">
    <property type="entry name" value="sigma70-ECF"/>
    <property type="match status" value="1"/>
</dbReference>
<dbReference type="Gene3D" id="1.10.10.10">
    <property type="entry name" value="Winged helix-like DNA-binding domain superfamily/Winged helix DNA-binding domain"/>
    <property type="match status" value="1"/>
</dbReference>
<gene>
    <name evidence="3" type="ORF">DEX24_03100</name>
</gene>
<comment type="caution">
    <text evidence="3">The sequence shown here is derived from an EMBL/GenBank/DDBJ whole genome shotgun (WGS) entry which is preliminary data.</text>
</comment>
<keyword evidence="1" id="KW-0175">Coiled coil</keyword>
<dbReference type="InterPro" id="IPR014284">
    <property type="entry name" value="RNA_pol_sigma-70_dom"/>
</dbReference>
<accession>A0A2U3AP61</accession>
<dbReference type="InterPro" id="IPR013324">
    <property type="entry name" value="RNA_pol_sigma_r3/r4-like"/>
</dbReference>
<dbReference type="Proteomes" id="UP000245938">
    <property type="component" value="Unassembled WGS sequence"/>
</dbReference>
<dbReference type="GO" id="GO:0003700">
    <property type="term" value="F:DNA-binding transcription factor activity"/>
    <property type="evidence" value="ECO:0007669"/>
    <property type="project" value="InterPro"/>
</dbReference>
<dbReference type="Pfam" id="PF04545">
    <property type="entry name" value="Sigma70_r4"/>
    <property type="match status" value="1"/>
</dbReference>
<dbReference type="CDD" id="cd06171">
    <property type="entry name" value="Sigma70_r4"/>
    <property type="match status" value="1"/>
</dbReference>
<feature type="coiled-coil region" evidence="1">
    <location>
        <begin position="5"/>
        <end position="32"/>
    </location>
</feature>
<dbReference type="GO" id="GO:0006352">
    <property type="term" value="P:DNA-templated transcription initiation"/>
    <property type="evidence" value="ECO:0007669"/>
    <property type="project" value="InterPro"/>
</dbReference>
<dbReference type="InterPro" id="IPR007630">
    <property type="entry name" value="RNA_pol_sigma70_r4"/>
</dbReference>
<evidence type="ECO:0000313" key="4">
    <source>
        <dbReference type="Proteomes" id="UP000245938"/>
    </source>
</evidence>
<organism evidence="3 4">
    <name type="scientific">Kurthia sibirica</name>
    <dbReference type="NCBI Taxonomy" id="202750"/>
    <lineage>
        <taxon>Bacteria</taxon>
        <taxon>Bacillati</taxon>
        <taxon>Bacillota</taxon>
        <taxon>Bacilli</taxon>
        <taxon>Bacillales</taxon>
        <taxon>Caryophanaceae</taxon>
        <taxon>Kurthia</taxon>
    </lineage>
</organism>
<dbReference type="SUPFAM" id="SSF88659">
    <property type="entry name" value="Sigma3 and sigma4 domains of RNA polymerase sigma factors"/>
    <property type="match status" value="1"/>
</dbReference>
<protein>
    <submittedName>
        <fullName evidence="3">Fis family transcriptional regulator</fullName>
    </submittedName>
</protein>
<proteinExistence type="predicted"/>
<dbReference type="InterPro" id="IPR036388">
    <property type="entry name" value="WH-like_DNA-bd_sf"/>
</dbReference>
<feature type="domain" description="RNA polymerase sigma-70 region 4" evidence="2">
    <location>
        <begin position="112"/>
        <end position="158"/>
    </location>
</feature>
<dbReference type="AlphaFoldDB" id="A0A2U3AP61"/>
<dbReference type="EMBL" id="QFVR01000003">
    <property type="protein sequence ID" value="PWI26338.1"/>
    <property type="molecule type" value="Genomic_DNA"/>
</dbReference>
<sequence length="165" mass="19582">MNELLLEYKETLKNTKALLNRLKENEACEEDLSNVRSWISNLEFTIKWIRTGRQPGATRAIERRAAYDREVPVEPYWIQLNKDSNVEVFEIEVSEEEIEKDEMKQDLIKEIMKVLDKREKEVFEMSSNKLSQYKIADMLGISRDEVKVIISRCKRKIKNEGWILV</sequence>